<dbReference type="GO" id="GO:0031146">
    <property type="term" value="P:SCF-dependent proteasomal ubiquitin-dependent protein catabolic process"/>
    <property type="evidence" value="ECO:0007669"/>
    <property type="project" value="TreeGrafter"/>
</dbReference>
<feature type="region of interest" description="Disordered" evidence="1">
    <location>
        <begin position="585"/>
        <end position="604"/>
    </location>
</feature>
<dbReference type="Gene3D" id="3.80.10.10">
    <property type="entry name" value="Ribonuclease Inhibitor"/>
    <property type="match status" value="1"/>
</dbReference>
<feature type="region of interest" description="Disordered" evidence="1">
    <location>
        <begin position="459"/>
        <end position="484"/>
    </location>
</feature>
<comment type="caution">
    <text evidence="3">The sequence shown here is derived from an EMBL/GenBank/DDBJ whole genome shotgun (WGS) entry which is preliminary data.</text>
</comment>
<evidence type="ECO:0000313" key="3">
    <source>
        <dbReference type="EMBL" id="KAG0300659.1"/>
    </source>
</evidence>
<gene>
    <name evidence="3" type="ORF">BGZ97_003124</name>
</gene>
<dbReference type="SUPFAM" id="SSF52047">
    <property type="entry name" value="RNI-like"/>
    <property type="match status" value="1"/>
</dbReference>
<keyword evidence="4" id="KW-1185">Reference proteome</keyword>
<dbReference type="InterPro" id="IPR006553">
    <property type="entry name" value="Leu-rich_rpt_Cys-con_subtyp"/>
</dbReference>
<dbReference type="PANTHER" id="PTHR13318">
    <property type="entry name" value="PARTNER OF PAIRED, ISOFORM B-RELATED"/>
    <property type="match status" value="1"/>
</dbReference>
<dbReference type="PANTHER" id="PTHR13318:SF95">
    <property type="entry name" value="F-BOX PROTEIN YLR352W"/>
    <property type="match status" value="1"/>
</dbReference>
<name>A0A9P6QVM6_9FUNG</name>
<feature type="compositionally biased region" description="Polar residues" evidence="1">
    <location>
        <begin position="464"/>
        <end position="484"/>
    </location>
</feature>
<feature type="domain" description="F-box/LRR-repeat protein 15-like leucin rich repeat" evidence="2">
    <location>
        <begin position="346"/>
        <end position="461"/>
    </location>
</feature>
<dbReference type="Proteomes" id="UP000823405">
    <property type="component" value="Unassembled WGS sequence"/>
</dbReference>
<evidence type="ECO:0000256" key="1">
    <source>
        <dbReference type="SAM" id="MobiDB-lite"/>
    </source>
</evidence>
<evidence type="ECO:0000259" key="2">
    <source>
        <dbReference type="Pfam" id="PF25372"/>
    </source>
</evidence>
<dbReference type="GO" id="GO:0019005">
    <property type="term" value="C:SCF ubiquitin ligase complex"/>
    <property type="evidence" value="ECO:0007669"/>
    <property type="project" value="TreeGrafter"/>
</dbReference>
<dbReference type="SMART" id="SM00367">
    <property type="entry name" value="LRR_CC"/>
    <property type="match status" value="3"/>
</dbReference>
<sequence>MPALLCSVPLAESLAHTTLPTDSICKKQQQQQRHILASYNRTPFDIPEVCDQIAAHLDRHTLTVVVRVSSQWYAHWIRHLWRRVRVESSSSTGTATAVKSRDMLQAFPHLSQHIRHLEWIHLSPPSSASSTSSPQQDSTSVLETIDLSSLNAETILLSSWTNDLDAATLSRFTQSSAHRLSALQMYDMAQVRGDLLKVAGTIPGLRHFTLSLADRDSHRSQHNRQRSNASTTSSSVGSLTATSALPTGSEEAELAEVTSADSLPALMDTCPHLRMIEILNLPLPISPVASSSVAISVFEDQDGDNEDNEEGNQGQDQDIDQMLLEKVTPIWVPMLHLTTINLHATAISGSTLTALFARSPQLVKLNLGQNTPLYLSDYRVDPSLCMSKLSTLILSGCHFLDGHGYKEIFKASPNLLYLDIPQTNVDDAALAVLGHECMGLTDLNLDGCLQITDQGIRDMLSHPRPSSSANNHNSLPEEVTGSQERYQNRRLQYLSVSNCTELTGQGIHHILMTCGRLRSLEFQQPEIMPESLFPHTLETDEDAQQQQEEENPSAPSATNTQGQEQEQESTTTTVAAAVYPLPNAAADTTTTATSTTPIPPTTTTTSVAWACQGSLEHLRIKNLNVINKDQTRFLNERLRELPHLKALHIGGSQLELSVLNGLGHQLENLYIDDLAREVDVDDVRWLVDHTPNLTRLWCRQLIRHSEPWKMLRAARKHLKLW</sequence>
<feature type="compositionally biased region" description="Low complexity" evidence="1">
    <location>
        <begin position="557"/>
        <end position="571"/>
    </location>
</feature>
<dbReference type="AlphaFoldDB" id="A0A9P6QVM6"/>
<organism evidence="3 4">
    <name type="scientific">Linnemannia gamsii</name>
    <dbReference type="NCBI Taxonomy" id="64522"/>
    <lineage>
        <taxon>Eukaryota</taxon>
        <taxon>Fungi</taxon>
        <taxon>Fungi incertae sedis</taxon>
        <taxon>Mucoromycota</taxon>
        <taxon>Mortierellomycotina</taxon>
        <taxon>Mortierellomycetes</taxon>
        <taxon>Mortierellales</taxon>
        <taxon>Mortierellaceae</taxon>
        <taxon>Linnemannia</taxon>
    </lineage>
</organism>
<dbReference type="Pfam" id="PF25372">
    <property type="entry name" value="DUF7885"/>
    <property type="match status" value="1"/>
</dbReference>
<dbReference type="InterPro" id="IPR032675">
    <property type="entry name" value="LRR_dom_sf"/>
</dbReference>
<reference evidence="3" key="1">
    <citation type="journal article" date="2020" name="Fungal Divers.">
        <title>Resolving the Mortierellaceae phylogeny through synthesis of multi-gene phylogenetics and phylogenomics.</title>
        <authorList>
            <person name="Vandepol N."/>
            <person name="Liber J."/>
            <person name="Desiro A."/>
            <person name="Na H."/>
            <person name="Kennedy M."/>
            <person name="Barry K."/>
            <person name="Grigoriev I.V."/>
            <person name="Miller A.N."/>
            <person name="O'Donnell K."/>
            <person name="Stajich J.E."/>
            <person name="Bonito G."/>
        </authorList>
    </citation>
    <scope>NUCLEOTIDE SEQUENCE</scope>
    <source>
        <strain evidence="3">NVP60</strain>
    </source>
</reference>
<feature type="region of interest" description="Disordered" evidence="1">
    <location>
        <begin position="216"/>
        <end position="256"/>
    </location>
</feature>
<accession>A0A9P6QVM6</accession>
<dbReference type="OrthoDB" id="421226at2759"/>
<feature type="region of interest" description="Disordered" evidence="1">
    <location>
        <begin position="539"/>
        <end position="571"/>
    </location>
</feature>
<proteinExistence type="predicted"/>
<feature type="compositionally biased region" description="Low complexity" evidence="1">
    <location>
        <begin position="227"/>
        <end position="244"/>
    </location>
</feature>
<feature type="compositionally biased region" description="Acidic residues" evidence="1">
    <location>
        <begin position="539"/>
        <end position="551"/>
    </location>
</feature>
<protein>
    <recommendedName>
        <fullName evidence="2">F-box/LRR-repeat protein 15-like leucin rich repeat domain-containing protein</fullName>
    </recommendedName>
</protein>
<evidence type="ECO:0000313" key="4">
    <source>
        <dbReference type="Proteomes" id="UP000823405"/>
    </source>
</evidence>
<dbReference type="InterPro" id="IPR057207">
    <property type="entry name" value="FBXL15_LRR"/>
</dbReference>
<dbReference type="EMBL" id="JAAAIN010001723">
    <property type="protein sequence ID" value="KAG0300659.1"/>
    <property type="molecule type" value="Genomic_DNA"/>
</dbReference>